<dbReference type="GO" id="GO:0051287">
    <property type="term" value="F:NAD binding"/>
    <property type="evidence" value="ECO:0007669"/>
    <property type="project" value="InterPro"/>
</dbReference>
<dbReference type="SUPFAM" id="SSF55347">
    <property type="entry name" value="Glyceraldehyde-3-phosphate dehydrogenase-like, C-terminal domain"/>
    <property type="match status" value="1"/>
</dbReference>
<dbReference type="PIRSF" id="PIRSF000148">
    <property type="entry name" value="ASA_dh"/>
    <property type="match status" value="1"/>
</dbReference>
<feature type="active site" description="Proton acceptor" evidence="2">
    <location>
        <position position="240"/>
    </location>
</feature>
<accession>A0A0K6GVI7</accession>
<keyword evidence="5" id="KW-1185">Reference proteome</keyword>
<dbReference type="SUPFAM" id="SSF51735">
    <property type="entry name" value="NAD(P)-binding Rossmann-fold domains"/>
    <property type="match status" value="1"/>
</dbReference>
<comment type="similarity">
    <text evidence="1">Belongs to the aspartate-semialdehyde dehydrogenase family.</text>
</comment>
<dbReference type="GO" id="GO:0008652">
    <property type="term" value="P:amino acid biosynthetic process"/>
    <property type="evidence" value="ECO:0007669"/>
    <property type="project" value="InterPro"/>
</dbReference>
<dbReference type="Pfam" id="PF02774">
    <property type="entry name" value="Semialdhyde_dhC"/>
    <property type="match status" value="1"/>
</dbReference>
<dbReference type="NCBIfam" id="NF011456">
    <property type="entry name" value="PRK14874.1"/>
    <property type="match status" value="1"/>
</dbReference>
<dbReference type="InterPro" id="IPR000534">
    <property type="entry name" value="Semialdehyde_DH_NAD-bd"/>
</dbReference>
<name>A0A0K6GVI7_9NEIS</name>
<dbReference type="Gene3D" id="3.30.360.10">
    <property type="entry name" value="Dihydrodipicolinate Reductase, domain 2"/>
    <property type="match status" value="1"/>
</dbReference>
<dbReference type="RefSeq" id="WP_055433654.1">
    <property type="nucleotide sequence ID" value="NZ_CYHA01000002.1"/>
</dbReference>
<dbReference type="AlphaFoldDB" id="A0A0K6GVI7"/>
<evidence type="ECO:0000313" key="5">
    <source>
        <dbReference type="Proteomes" id="UP000243535"/>
    </source>
</evidence>
<dbReference type="OrthoDB" id="9805684at2"/>
<reference evidence="5" key="1">
    <citation type="submission" date="2015-08" db="EMBL/GenBank/DDBJ databases">
        <authorList>
            <person name="Varghese N."/>
        </authorList>
    </citation>
    <scope>NUCLEOTIDE SEQUENCE [LARGE SCALE GENOMIC DNA]</scope>
    <source>
        <strain evidence="5">DSM 17901</strain>
    </source>
</reference>
<evidence type="ECO:0000256" key="1">
    <source>
        <dbReference type="ARBA" id="ARBA00010584"/>
    </source>
</evidence>
<dbReference type="EMBL" id="CYHA01000002">
    <property type="protein sequence ID" value="CUA82543.1"/>
    <property type="molecule type" value="Genomic_DNA"/>
</dbReference>
<dbReference type="Pfam" id="PF01118">
    <property type="entry name" value="Semialdhyde_dh"/>
    <property type="match status" value="1"/>
</dbReference>
<protein>
    <submittedName>
        <fullName evidence="4">Aspartate semialdehyde dehydrogenase</fullName>
    </submittedName>
</protein>
<proteinExistence type="inferred from homology"/>
<evidence type="ECO:0000313" key="4">
    <source>
        <dbReference type="EMBL" id="CUA82543.1"/>
    </source>
</evidence>
<sequence>MQVAVVGATSLVGQSILELLAVRGFPAERVVAVDVPEREGETVAYGNRELDVRAVDSFGFDEIALALFAAGSDIARAHVPQARAAGAAVVDFSAAFRHDPEVPLVAPSVNAAELEGLAEAALVAVPNCTVIPLAQALQALRPLGLQRVTVSTYQSVSGSGQAAMEELANQTSALFSQRDAEVTVFPKRIAYNVLPLIGDRNAEGISDEEQSVIDETRRLLGQPELPVFATCVRVPTFFGHGWSVTVDLEKGVDAGRAALLLQAAGIKVRDEKTADGFVTPMEATGNDVVWASRIRRQGNTLAFWLTADNVRTGAALPVVAIAETLLKNGYFAVR</sequence>
<feature type="domain" description="Semialdehyde dehydrogenase NAD-binding" evidence="3">
    <location>
        <begin position="2"/>
        <end position="117"/>
    </location>
</feature>
<dbReference type="CDD" id="cd17894">
    <property type="entry name" value="ASADH_USG1_N"/>
    <property type="match status" value="1"/>
</dbReference>
<evidence type="ECO:0000256" key="2">
    <source>
        <dbReference type="PIRSR" id="PIRSR000148-1"/>
    </source>
</evidence>
<dbReference type="Proteomes" id="UP000243535">
    <property type="component" value="Unassembled WGS sequence"/>
</dbReference>
<evidence type="ECO:0000259" key="3">
    <source>
        <dbReference type="SMART" id="SM00859"/>
    </source>
</evidence>
<dbReference type="Gene3D" id="3.40.50.720">
    <property type="entry name" value="NAD(P)-binding Rossmann-like Domain"/>
    <property type="match status" value="1"/>
</dbReference>
<dbReference type="PANTHER" id="PTHR46278">
    <property type="entry name" value="DEHYDROGENASE, PUTATIVE-RELATED"/>
    <property type="match status" value="1"/>
</dbReference>
<dbReference type="GO" id="GO:0046983">
    <property type="term" value="F:protein dimerization activity"/>
    <property type="evidence" value="ECO:0007669"/>
    <property type="project" value="InterPro"/>
</dbReference>
<dbReference type="InterPro" id="IPR012280">
    <property type="entry name" value="Semialdhyde_DH_dimer_dom"/>
</dbReference>
<dbReference type="PANTHER" id="PTHR46278:SF2">
    <property type="entry name" value="ASPARTATE-SEMIALDEHYDE DEHYDROGENASE"/>
    <property type="match status" value="1"/>
</dbReference>
<dbReference type="CDD" id="cd18131">
    <property type="entry name" value="ASADH_C_bac_euk_like"/>
    <property type="match status" value="1"/>
</dbReference>
<dbReference type="STRING" id="375574.GCA_001418035_01120"/>
<dbReference type="SMART" id="SM00859">
    <property type="entry name" value="Semialdhyde_dh"/>
    <property type="match status" value="1"/>
</dbReference>
<gene>
    <name evidence="4" type="ORF">Ga0061063_1328</name>
</gene>
<dbReference type="InterPro" id="IPR036291">
    <property type="entry name" value="NAD(P)-bd_dom_sf"/>
</dbReference>
<dbReference type="GO" id="GO:0016620">
    <property type="term" value="F:oxidoreductase activity, acting on the aldehyde or oxo group of donors, NAD or NADP as acceptor"/>
    <property type="evidence" value="ECO:0007669"/>
    <property type="project" value="InterPro"/>
</dbReference>
<feature type="active site" description="Acyl-thioester intermediate" evidence="2">
    <location>
        <position position="128"/>
    </location>
</feature>
<organism evidence="4 5">
    <name type="scientific">Gulbenkiania indica</name>
    <dbReference type="NCBI Taxonomy" id="375574"/>
    <lineage>
        <taxon>Bacteria</taxon>
        <taxon>Pseudomonadati</taxon>
        <taxon>Pseudomonadota</taxon>
        <taxon>Betaproteobacteria</taxon>
        <taxon>Neisseriales</taxon>
        <taxon>Chromobacteriaceae</taxon>
        <taxon>Gulbenkiania</taxon>
    </lineage>
</organism>